<evidence type="ECO:0000313" key="4">
    <source>
        <dbReference type="Proteomes" id="UP000275846"/>
    </source>
</evidence>
<keyword evidence="4" id="KW-1185">Reference proteome</keyword>
<dbReference type="InterPro" id="IPR032443">
    <property type="entry name" value="RAWUL"/>
</dbReference>
<accession>A0A183SRR7</accession>
<dbReference type="PANTHER" id="PTHR10825:SF29">
    <property type="entry name" value="POLYCOMB GROUP RING FINGER PROTEIN 1"/>
    <property type="match status" value="1"/>
</dbReference>
<dbReference type="Proteomes" id="UP000275846">
    <property type="component" value="Unassembled WGS sequence"/>
</dbReference>
<dbReference type="AlphaFoldDB" id="A0A183SRR7"/>
<evidence type="ECO:0000259" key="2">
    <source>
        <dbReference type="Pfam" id="PF16207"/>
    </source>
</evidence>
<dbReference type="GO" id="GO:0000122">
    <property type="term" value="P:negative regulation of transcription by RNA polymerase II"/>
    <property type="evidence" value="ECO:0007669"/>
    <property type="project" value="TreeGrafter"/>
</dbReference>
<reference evidence="5" key="1">
    <citation type="submission" date="2016-06" db="UniProtKB">
        <authorList>
            <consortium name="WormBaseParasite"/>
        </authorList>
    </citation>
    <scope>IDENTIFICATION</scope>
</reference>
<dbReference type="Pfam" id="PF16207">
    <property type="entry name" value="RAWUL"/>
    <property type="match status" value="1"/>
</dbReference>
<evidence type="ECO:0000256" key="1">
    <source>
        <dbReference type="SAM" id="MobiDB-lite"/>
    </source>
</evidence>
<organism evidence="5">
    <name type="scientific">Schistocephalus solidus</name>
    <name type="common">Tapeworm</name>
    <dbReference type="NCBI Taxonomy" id="70667"/>
    <lineage>
        <taxon>Eukaryota</taxon>
        <taxon>Metazoa</taxon>
        <taxon>Spiralia</taxon>
        <taxon>Lophotrochozoa</taxon>
        <taxon>Platyhelminthes</taxon>
        <taxon>Cestoda</taxon>
        <taxon>Eucestoda</taxon>
        <taxon>Diphyllobothriidea</taxon>
        <taxon>Diphyllobothriidae</taxon>
        <taxon>Schistocephalus</taxon>
    </lineage>
</organism>
<dbReference type="STRING" id="70667.A0A183SRR7"/>
<proteinExistence type="predicted"/>
<feature type="region of interest" description="Disordered" evidence="1">
    <location>
        <begin position="160"/>
        <end position="206"/>
    </location>
</feature>
<feature type="domain" description="RAWUL" evidence="2">
    <location>
        <begin position="61"/>
        <end position="126"/>
    </location>
</feature>
<sequence length="218" mass="24118">MAELPFSERRSLSPEKRGDLTLNIYKPNEEERLSVELEYWRTGDPATDCLSPDLPAGHTTYLLCPAGLTIGHLEKLIRLKFELKPGFHEVAVFFSSDDYFSPDYTLSDLACLYSWRRQHPMKIYFSVIRTDSDKSPAPSPSSPPCSPALSALNRKLTVSETTAVESEPKKRPSLKFPTPEALSNAPNQALPHSATPTELSTQLSTTGPKLALLANGWG</sequence>
<feature type="compositionally biased region" description="Polar residues" evidence="1">
    <location>
        <begin position="194"/>
        <end position="206"/>
    </location>
</feature>
<dbReference type="OrthoDB" id="1305878at2759"/>
<dbReference type="WBParaSite" id="SSLN_0000713401-mRNA-1">
    <property type="protein sequence ID" value="SSLN_0000713401-mRNA-1"/>
    <property type="gene ID" value="SSLN_0000713401"/>
</dbReference>
<dbReference type="Gene3D" id="3.10.20.90">
    <property type="entry name" value="Phosphatidylinositol 3-kinase Catalytic Subunit, Chain A, domain 1"/>
    <property type="match status" value="1"/>
</dbReference>
<dbReference type="PANTHER" id="PTHR10825">
    <property type="entry name" value="RING FINGER DOMAIN-CONTAINING, POLYCOMB GROUP COMPONENT"/>
    <property type="match status" value="1"/>
</dbReference>
<evidence type="ECO:0000313" key="5">
    <source>
        <dbReference type="WBParaSite" id="SSLN_0000713401-mRNA-1"/>
    </source>
</evidence>
<dbReference type="GO" id="GO:1990841">
    <property type="term" value="F:promoter-specific chromatin binding"/>
    <property type="evidence" value="ECO:0007669"/>
    <property type="project" value="TreeGrafter"/>
</dbReference>
<name>A0A183SRR7_SCHSO</name>
<dbReference type="GO" id="GO:0035102">
    <property type="term" value="C:PRC1 complex"/>
    <property type="evidence" value="ECO:0007669"/>
    <property type="project" value="TreeGrafter"/>
</dbReference>
<gene>
    <name evidence="3" type="ORF">SSLN_LOCUS6915</name>
</gene>
<dbReference type="EMBL" id="UYSU01033903">
    <property type="protein sequence ID" value="VDL93300.1"/>
    <property type="molecule type" value="Genomic_DNA"/>
</dbReference>
<protein>
    <submittedName>
        <fullName evidence="5">RAWUL domain-containing protein</fullName>
    </submittedName>
</protein>
<evidence type="ECO:0000313" key="3">
    <source>
        <dbReference type="EMBL" id="VDL93300.1"/>
    </source>
</evidence>
<reference evidence="3 4" key="2">
    <citation type="submission" date="2018-11" db="EMBL/GenBank/DDBJ databases">
        <authorList>
            <consortium name="Pathogen Informatics"/>
        </authorList>
    </citation>
    <scope>NUCLEOTIDE SEQUENCE [LARGE SCALE GENOMIC DNA]</scope>
    <source>
        <strain evidence="3 4">NST_G2</strain>
    </source>
</reference>